<dbReference type="PROSITE" id="PS51257">
    <property type="entry name" value="PROKAR_LIPOPROTEIN"/>
    <property type="match status" value="1"/>
</dbReference>
<sequence>MRLYMATVRRWWVVPVAIVLLILACQGADETAVPLPDLGGHFSGIATRYFTPLLVVLPMLYCLERRLVAAEVTAAVPVSRWDGFVIVASAALGAVAGLLVGFDITRNLMLLLAVALMARRFGNEAAAGGICLLIMLVTASFGRAYGTVGHAVPRWWAVPLYPAASLVSWVVTLALFALGLRLCTDPRHRRGTQAS</sequence>
<organism evidence="2 3">
    <name type="scientific">Streptomyces tremellae</name>
    <dbReference type="NCBI Taxonomy" id="1124239"/>
    <lineage>
        <taxon>Bacteria</taxon>
        <taxon>Bacillati</taxon>
        <taxon>Actinomycetota</taxon>
        <taxon>Actinomycetes</taxon>
        <taxon>Kitasatosporales</taxon>
        <taxon>Streptomycetaceae</taxon>
        <taxon>Streptomyces</taxon>
    </lineage>
</organism>
<keyword evidence="3" id="KW-1185">Reference proteome</keyword>
<dbReference type="EMBL" id="BAABEP010000059">
    <property type="protein sequence ID" value="GAA3753240.1"/>
    <property type="molecule type" value="Genomic_DNA"/>
</dbReference>
<evidence type="ECO:0000313" key="2">
    <source>
        <dbReference type="EMBL" id="GAA3753240.1"/>
    </source>
</evidence>
<dbReference type="RefSeq" id="WP_345653318.1">
    <property type="nucleotide sequence ID" value="NZ_BAABEP010000059.1"/>
</dbReference>
<dbReference type="Proteomes" id="UP001499884">
    <property type="component" value="Unassembled WGS sequence"/>
</dbReference>
<keyword evidence="1" id="KW-1133">Transmembrane helix</keyword>
<name>A0ABP7G374_9ACTN</name>
<protein>
    <recommendedName>
        <fullName evidence="4">ABC transporter permease</fullName>
    </recommendedName>
</protein>
<feature type="transmembrane region" description="Helical" evidence="1">
    <location>
        <begin position="158"/>
        <end position="180"/>
    </location>
</feature>
<keyword evidence="1" id="KW-0472">Membrane</keyword>
<comment type="caution">
    <text evidence="2">The sequence shown here is derived from an EMBL/GenBank/DDBJ whole genome shotgun (WGS) entry which is preliminary data.</text>
</comment>
<accession>A0ABP7G374</accession>
<evidence type="ECO:0000256" key="1">
    <source>
        <dbReference type="SAM" id="Phobius"/>
    </source>
</evidence>
<feature type="transmembrane region" description="Helical" evidence="1">
    <location>
        <begin position="84"/>
        <end position="104"/>
    </location>
</feature>
<reference evidence="3" key="1">
    <citation type="journal article" date="2019" name="Int. J. Syst. Evol. Microbiol.">
        <title>The Global Catalogue of Microorganisms (GCM) 10K type strain sequencing project: providing services to taxonomists for standard genome sequencing and annotation.</title>
        <authorList>
            <consortium name="The Broad Institute Genomics Platform"/>
            <consortium name="The Broad Institute Genome Sequencing Center for Infectious Disease"/>
            <person name="Wu L."/>
            <person name="Ma J."/>
        </authorList>
    </citation>
    <scope>NUCLEOTIDE SEQUENCE [LARGE SCALE GENOMIC DNA]</scope>
    <source>
        <strain evidence="3">JCM 30846</strain>
    </source>
</reference>
<evidence type="ECO:0000313" key="3">
    <source>
        <dbReference type="Proteomes" id="UP001499884"/>
    </source>
</evidence>
<evidence type="ECO:0008006" key="4">
    <source>
        <dbReference type="Google" id="ProtNLM"/>
    </source>
</evidence>
<proteinExistence type="predicted"/>
<feature type="transmembrane region" description="Helical" evidence="1">
    <location>
        <begin position="125"/>
        <end position="146"/>
    </location>
</feature>
<keyword evidence="1" id="KW-0812">Transmembrane</keyword>
<gene>
    <name evidence="2" type="ORF">GCM10023082_56010</name>
</gene>